<comment type="caution">
    <text evidence="1">The sequence shown here is derived from an EMBL/GenBank/DDBJ whole genome shotgun (WGS) entry which is preliminary data.</text>
</comment>
<evidence type="ECO:0000313" key="2">
    <source>
        <dbReference type="Proteomes" id="UP000324800"/>
    </source>
</evidence>
<gene>
    <name evidence="1" type="ORF">EZS28_007170</name>
</gene>
<dbReference type="AlphaFoldDB" id="A0A5J4WSB2"/>
<dbReference type="Proteomes" id="UP000324800">
    <property type="component" value="Unassembled WGS sequence"/>
</dbReference>
<sequence length="238" mass="27853">MISCCFLIRKTPPQPHFEASEVRIASGSRIISIVVRFQFVQDSQMERNLPYLCSTKAQLTNYPCYILNSNIHLTNYCFFPEFQLQKQFFYPFFRALNCHQLRVKSSSQVLEFLLRLQSAFIDGYDPTKILQQFQSHQSFVSQIVLILIHEEKIVAVDIRSEIMLPNGIAAQKQAWSQKDVRTAGIQPFRLYSIKGQGIESKIDPYWEKLEKFILAILILLDPFPSFFKVIQKKLKYNR</sequence>
<proteinExistence type="predicted"/>
<name>A0A5J4WSB2_9EUKA</name>
<evidence type="ECO:0000313" key="1">
    <source>
        <dbReference type="EMBL" id="KAA6397305.1"/>
    </source>
</evidence>
<protein>
    <submittedName>
        <fullName evidence="1">Uncharacterized protein</fullName>
    </submittedName>
</protein>
<dbReference type="EMBL" id="SNRW01001209">
    <property type="protein sequence ID" value="KAA6397305.1"/>
    <property type="molecule type" value="Genomic_DNA"/>
</dbReference>
<organism evidence="1 2">
    <name type="scientific">Streblomastix strix</name>
    <dbReference type="NCBI Taxonomy" id="222440"/>
    <lineage>
        <taxon>Eukaryota</taxon>
        <taxon>Metamonada</taxon>
        <taxon>Preaxostyla</taxon>
        <taxon>Oxymonadida</taxon>
        <taxon>Streblomastigidae</taxon>
        <taxon>Streblomastix</taxon>
    </lineage>
</organism>
<accession>A0A5J4WSB2</accession>
<reference evidence="1 2" key="1">
    <citation type="submission" date="2019-03" db="EMBL/GenBank/DDBJ databases">
        <title>Single cell metagenomics reveals metabolic interactions within the superorganism composed of flagellate Streblomastix strix and complex community of Bacteroidetes bacteria on its surface.</title>
        <authorList>
            <person name="Treitli S.C."/>
            <person name="Kolisko M."/>
            <person name="Husnik F."/>
            <person name="Keeling P."/>
            <person name="Hampl V."/>
        </authorList>
    </citation>
    <scope>NUCLEOTIDE SEQUENCE [LARGE SCALE GENOMIC DNA]</scope>
    <source>
        <strain evidence="1">ST1C</strain>
    </source>
</reference>